<keyword evidence="1" id="KW-0449">Lipoprotein</keyword>
<evidence type="ECO:0000313" key="1">
    <source>
        <dbReference type="EMBL" id="WKN34185.1"/>
    </source>
</evidence>
<dbReference type="EMBL" id="CP120682">
    <property type="protein sequence ID" value="WKN34185.1"/>
    <property type="molecule type" value="Genomic_DNA"/>
</dbReference>
<dbReference type="Pfam" id="PF12771">
    <property type="entry name" value="SusD-like_2"/>
    <property type="match status" value="1"/>
</dbReference>
<dbReference type="Gene3D" id="1.25.40.390">
    <property type="match status" value="1"/>
</dbReference>
<dbReference type="AlphaFoldDB" id="A0AA49GKF2"/>
<name>A0AA49GKF2_9BACT</name>
<proteinExistence type="predicted"/>
<reference evidence="1" key="2">
    <citation type="journal article" date="2024" name="Antonie Van Leeuwenhoek">
        <title>Roseihalotalea indica gen. nov., sp. nov., a halophilic Bacteroidetes from mesopelagic Southwest Indian Ocean with higher carbohydrate metabolic potential.</title>
        <authorList>
            <person name="Chen B."/>
            <person name="Zhang M."/>
            <person name="Lin D."/>
            <person name="Ye J."/>
            <person name="Tang K."/>
        </authorList>
    </citation>
    <scope>NUCLEOTIDE SEQUENCE</scope>
    <source>
        <strain evidence="1">TK19036</strain>
    </source>
</reference>
<sequence>MSIPTIKHILQKKKLLWLMAGYLLPLSLLTSSCEDYLGGDTNVDPNRPSEITLEAYLPTLADATAESHYYVAYEANQVAQQLANYFSSGADIHEEFRINLGWEVLYLRDMANARELSEQATEQESPHYAGIAKIYQAIGLGLATDSWENVPFTEAFQGTEELTPAYDEQQTVYETILPNLLDDAIADLGSENSVSSPGADDVIYGGDLEQWIKTANVLKARYAIHLTNKGAQQAATQALEALSELSYESNDDDFQFEYDERNLNPWHARIALAINTGNFTIAPGAQLINMMNGDLYGVVDPRLPLIVTLNDGATEYEGMVNGTESGNTVNLRDNTWYASSEAPLLMVTYAEAKFIEAEAQFLANGGTETSVGSTEAAYQAYLAGIEAHLDKLGVEEAEKQAYLTHPNVAVGANGLTLGLILKEKYIALFLNPEAWVDLRRYDYSDQLYQGFTLPENHNPQLGNEFIQRASYPFDELSRNTPAVEANNKPLATDMWRDQ</sequence>
<dbReference type="PROSITE" id="PS51257">
    <property type="entry name" value="PROKAR_LIPOPROTEIN"/>
    <property type="match status" value="1"/>
</dbReference>
<organism evidence="1">
    <name type="scientific">Roseihalotalea indica</name>
    <dbReference type="NCBI Taxonomy" id="2867963"/>
    <lineage>
        <taxon>Bacteria</taxon>
        <taxon>Pseudomonadati</taxon>
        <taxon>Bacteroidota</taxon>
        <taxon>Cytophagia</taxon>
        <taxon>Cytophagales</taxon>
        <taxon>Catalimonadaceae</taxon>
        <taxon>Roseihalotalea</taxon>
    </lineage>
</organism>
<protein>
    <submittedName>
        <fullName evidence="1">SusD/RagB family nutrient-binding outer membrane lipoprotein</fullName>
    </submittedName>
</protein>
<gene>
    <name evidence="1" type="ORF">K4G66_17545</name>
</gene>
<reference evidence="1" key="1">
    <citation type="journal article" date="2023" name="Comput. Struct. Biotechnol. J.">
        <title>Discovery of a novel marine Bacteroidetes with a rich repertoire of carbohydrate-active enzymes.</title>
        <authorList>
            <person name="Chen B."/>
            <person name="Liu G."/>
            <person name="Chen Q."/>
            <person name="Wang H."/>
            <person name="Liu L."/>
            <person name="Tang K."/>
        </authorList>
    </citation>
    <scope>NUCLEOTIDE SEQUENCE</scope>
    <source>
        <strain evidence="1">TK19036</strain>
    </source>
</reference>
<dbReference type="SUPFAM" id="SSF48452">
    <property type="entry name" value="TPR-like"/>
    <property type="match status" value="1"/>
</dbReference>
<dbReference type="InterPro" id="IPR041662">
    <property type="entry name" value="SusD-like_2"/>
</dbReference>
<accession>A0AA49GKF2</accession>
<dbReference type="InterPro" id="IPR011990">
    <property type="entry name" value="TPR-like_helical_dom_sf"/>
</dbReference>